<sequence length="196" mass="22387">MALKKLTRDGSYYPGYTTNSLSVHSHLLHHFLTYNIIPHTDHREKVHLLDIFLIDSILVGKPINSGFILTSHMREAGTKKSESPKSLYDKVAIEHLHWHFDNKSSNWSYKGKDTPSEQEEGGVHDDDEGDLGKNQEGRPSTTQEAPSSFNFEVTFQLMNARMDTLVKDFNAFEEAQGRQVQELHASQQARFNRFVA</sequence>
<accession>A0A2P5DU91</accession>
<evidence type="ECO:0000313" key="2">
    <source>
        <dbReference type="EMBL" id="PON76860.1"/>
    </source>
</evidence>
<organism evidence="2 3">
    <name type="scientific">Parasponia andersonii</name>
    <name type="common">Sponia andersonii</name>
    <dbReference type="NCBI Taxonomy" id="3476"/>
    <lineage>
        <taxon>Eukaryota</taxon>
        <taxon>Viridiplantae</taxon>
        <taxon>Streptophyta</taxon>
        <taxon>Embryophyta</taxon>
        <taxon>Tracheophyta</taxon>
        <taxon>Spermatophyta</taxon>
        <taxon>Magnoliopsida</taxon>
        <taxon>eudicotyledons</taxon>
        <taxon>Gunneridae</taxon>
        <taxon>Pentapetalae</taxon>
        <taxon>rosids</taxon>
        <taxon>fabids</taxon>
        <taxon>Rosales</taxon>
        <taxon>Cannabaceae</taxon>
        <taxon>Parasponia</taxon>
    </lineage>
</organism>
<dbReference type="OrthoDB" id="848707at2759"/>
<gene>
    <name evidence="2" type="ORF">PanWU01x14_031800</name>
</gene>
<proteinExistence type="predicted"/>
<comment type="caution">
    <text evidence="2">The sequence shown here is derived from an EMBL/GenBank/DDBJ whole genome shotgun (WGS) entry which is preliminary data.</text>
</comment>
<dbReference type="EMBL" id="JXTB01000016">
    <property type="protein sequence ID" value="PON76860.1"/>
    <property type="molecule type" value="Genomic_DNA"/>
</dbReference>
<feature type="compositionally biased region" description="Polar residues" evidence="1">
    <location>
        <begin position="137"/>
        <end position="148"/>
    </location>
</feature>
<dbReference type="Proteomes" id="UP000237105">
    <property type="component" value="Unassembled WGS sequence"/>
</dbReference>
<feature type="compositionally biased region" description="Acidic residues" evidence="1">
    <location>
        <begin position="116"/>
        <end position="129"/>
    </location>
</feature>
<feature type="region of interest" description="Disordered" evidence="1">
    <location>
        <begin position="107"/>
        <end position="148"/>
    </location>
</feature>
<evidence type="ECO:0000256" key="1">
    <source>
        <dbReference type="SAM" id="MobiDB-lite"/>
    </source>
</evidence>
<dbReference type="AlphaFoldDB" id="A0A2P5DU91"/>
<evidence type="ECO:0000313" key="3">
    <source>
        <dbReference type="Proteomes" id="UP000237105"/>
    </source>
</evidence>
<name>A0A2P5DU91_PARAD</name>
<protein>
    <submittedName>
        <fullName evidence="2">Uncharacterized protein</fullName>
    </submittedName>
</protein>
<keyword evidence="3" id="KW-1185">Reference proteome</keyword>
<reference evidence="3" key="1">
    <citation type="submission" date="2016-06" db="EMBL/GenBank/DDBJ databases">
        <title>Parallel loss of symbiosis genes in relatives of nitrogen-fixing non-legume Parasponia.</title>
        <authorList>
            <person name="Van Velzen R."/>
            <person name="Holmer R."/>
            <person name="Bu F."/>
            <person name="Rutten L."/>
            <person name="Van Zeijl A."/>
            <person name="Liu W."/>
            <person name="Santuari L."/>
            <person name="Cao Q."/>
            <person name="Sharma T."/>
            <person name="Shen D."/>
            <person name="Roswanjaya Y."/>
            <person name="Wardhani T."/>
            <person name="Kalhor M.S."/>
            <person name="Jansen J."/>
            <person name="Van den Hoogen J."/>
            <person name="Gungor B."/>
            <person name="Hartog M."/>
            <person name="Hontelez J."/>
            <person name="Verver J."/>
            <person name="Yang W.-C."/>
            <person name="Schijlen E."/>
            <person name="Repin R."/>
            <person name="Schilthuizen M."/>
            <person name="Schranz E."/>
            <person name="Heidstra R."/>
            <person name="Miyata K."/>
            <person name="Fedorova E."/>
            <person name="Kohlen W."/>
            <person name="Bisseling T."/>
            <person name="Smit S."/>
            <person name="Geurts R."/>
        </authorList>
    </citation>
    <scope>NUCLEOTIDE SEQUENCE [LARGE SCALE GENOMIC DNA]</scope>
    <source>
        <strain evidence="3">cv. WU1-14</strain>
    </source>
</reference>